<evidence type="ECO:0000313" key="8">
    <source>
        <dbReference type="EMBL" id="BBI50634.1"/>
    </source>
</evidence>
<dbReference type="PIRSF" id="PIRSF006091">
    <property type="entry name" value="E_trnsport_RnfG"/>
    <property type="match status" value="1"/>
</dbReference>
<feature type="modified residue" description="FMN phosphoryl threonine" evidence="6">
    <location>
        <position position="213"/>
    </location>
</feature>
<protein>
    <recommendedName>
        <fullName evidence="6">Ion-translocating oxidoreductase complex subunit G</fullName>
        <ecNumber evidence="6">7.-.-.-</ecNumber>
    </recommendedName>
    <alternativeName>
        <fullName evidence="6">Rnf electron transport complex subunit G</fullName>
    </alternativeName>
</protein>
<dbReference type="PANTHER" id="PTHR36118:SF1">
    <property type="entry name" value="ION-TRANSLOCATING OXIDOREDUCTASE COMPLEX SUBUNIT G"/>
    <property type="match status" value="1"/>
</dbReference>
<dbReference type="SMART" id="SM00900">
    <property type="entry name" value="FMN_bind"/>
    <property type="match status" value="1"/>
</dbReference>
<organism evidence="8 9">
    <name type="scientific">Vreelandella olivaria</name>
    <dbReference type="NCBI Taxonomy" id="390919"/>
    <lineage>
        <taxon>Bacteria</taxon>
        <taxon>Pseudomonadati</taxon>
        <taxon>Pseudomonadota</taxon>
        <taxon>Gammaproteobacteria</taxon>
        <taxon>Oceanospirillales</taxon>
        <taxon>Halomonadaceae</taxon>
        <taxon>Vreelandella</taxon>
    </lineage>
</organism>
<evidence type="ECO:0000256" key="3">
    <source>
        <dbReference type="ARBA" id="ARBA00022630"/>
    </source>
</evidence>
<keyword evidence="3 6" id="KW-0285">Flavoprotein</keyword>
<keyword evidence="1 6" id="KW-0813">Transport</keyword>
<dbReference type="NCBIfam" id="TIGR01947">
    <property type="entry name" value="rnfG"/>
    <property type="match status" value="1"/>
</dbReference>
<dbReference type="InterPro" id="IPR007329">
    <property type="entry name" value="FMN-bd"/>
</dbReference>
<keyword evidence="2 6" id="KW-0597">Phosphoprotein</keyword>
<comment type="similarity">
    <text evidence="6">Belongs to the RnfG family.</text>
</comment>
<keyword evidence="9" id="KW-1185">Reference proteome</keyword>
<reference evidence="9" key="1">
    <citation type="journal article" date="2019" name="Microbiol. Resour. Announc.">
        <title>Complete Genome Sequence of Halomonas olivaria, a Moderately Halophilic Bacterium Isolated from Olive Processing Effluents, Obtained by Nanopore Sequencing.</title>
        <authorList>
            <person name="Nagata S."/>
            <person name="Ii K.M."/>
            <person name="Tsukimi T."/>
            <person name="Miura M.C."/>
            <person name="Galipon J."/>
            <person name="Arakawa K."/>
        </authorList>
    </citation>
    <scope>NUCLEOTIDE SEQUENCE [LARGE SCALE GENOMIC DNA]</scope>
    <source>
        <strain evidence="9">TYRC17</strain>
    </source>
</reference>
<comment type="cofactor">
    <cofactor evidence="6">
        <name>FMN</name>
        <dbReference type="ChEBI" id="CHEBI:58210"/>
    </cofactor>
</comment>
<keyword evidence="4 6" id="KW-0288">FMN</keyword>
<comment type="function">
    <text evidence="6">Part of a membrane-bound complex that couples electron transfer with translocation of ions across the membrane.</text>
</comment>
<keyword evidence="6" id="KW-1278">Translocase</keyword>
<accession>A0ABN5WUL3</accession>
<evidence type="ECO:0000256" key="5">
    <source>
        <dbReference type="ARBA" id="ARBA00022982"/>
    </source>
</evidence>
<keyword evidence="6" id="KW-0812">Transmembrane</keyword>
<keyword evidence="6" id="KW-1133">Transmembrane helix</keyword>
<dbReference type="PANTHER" id="PTHR36118">
    <property type="entry name" value="ION-TRANSLOCATING OXIDOREDUCTASE COMPLEX SUBUNIT G"/>
    <property type="match status" value="1"/>
</dbReference>
<dbReference type="EC" id="7.-.-.-" evidence="6"/>
<evidence type="ECO:0000259" key="7">
    <source>
        <dbReference type="SMART" id="SM00900"/>
    </source>
</evidence>
<dbReference type="Proteomes" id="UP000289555">
    <property type="component" value="Chromosome"/>
</dbReference>
<keyword evidence="6" id="KW-0997">Cell inner membrane</keyword>
<evidence type="ECO:0000313" key="9">
    <source>
        <dbReference type="Proteomes" id="UP000289555"/>
    </source>
</evidence>
<keyword evidence="5 6" id="KW-0249">Electron transport</keyword>
<proteinExistence type="inferred from homology"/>
<comment type="subunit">
    <text evidence="6">The complex is composed of six subunits: RnfA, RnfB, RnfC, RnfD, RnfE and RnfG.</text>
</comment>
<dbReference type="HAMAP" id="MF_00479">
    <property type="entry name" value="RsxG_RnfG"/>
    <property type="match status" value="1"/>
</dbReference>
<evidence type="ECO:0000256" key="4">
    <source>
        <dbReference type="ARBA" id="ARBA00022643"/>
    </source>
</evidence>
<dbReference type="EMBL" id="AP019416">
    <property type="protein sequence ID" value="BBI50634.1"/>
    <property type="molecule type" value="Genomic_DNA"/>
</dbReference>
<sequence>MTYIAYRAPLVSLKPLQQRQESQESDHDSLSGHAAGAFALGTFALVTAGSVALTRALTAERIETHQLAYQHRQLQAVLPQTLANTPVTQVLESTFTIPHPEALGLQSDSQGWWVSDQDSNENESKSSAVILPVVTRQGYNGEIHLLIGIDQQQRISGVRVTQHQETPGLGDDIERSRSDWITEFNGLSLDSLPPEGWAVAKDGGHFDAFTGATITPRAVVNAVHQALQYAADTPLPITFEEPTP</sequence>
<evidence type="ECO:0000256" key="6">
    <source>
        <dbReference type="HAMAP-Rule" id="MF_00479"/>
    </source>
</evidence>
<evidence type="ECO:0000256" key="2">
    <source>
        <dbReference type="ARBA" id="ARBA00022553"/>
    </source>
</evidence>
<gene>
    <name evidence="6" type="primary">rnfG</name>
    <name evidence="8" type="ORF">HORIV_30550</name>
</gene>
<comment type="subcellular location">
    <subcellularLocation>
        <location evidence="6">Cell inner membrane</location>
        <topology evidence="6">Single-pass membrane protein</topology>
    </subcellularLocation>
</comment>
<keyword evidence="6" id="KW-1003">Cell membrane</keyword>
<evidence type="ECO:0000256" key="1">
    <source>
        <dbReference type="ARBA" id="ARBA00022448"/>
    </source>
</evidence>
<keyword evidence="6" id="KW-0472">Membrane</keyword>
<feature type="domain" description="FMN-binding" evidence="7">
    <location>
        <begin position="138"/>
        <end position="230"/>
    </location>
</feature>
<dbReference type="InterPro" id="IPR010209">
    <property type="entry name" value="Ion_transpt_RnfG/RsxG"/>
</dbReference>
<dbReference type="Pfam" id="PF04205">
    <property type="entry name" value="FMN_bind"/>
    <property type="match status" value="1"/>
</dbReference>
<name>A0ABN5WUL3_9GAMM</name>